<feature type="domain" description="Capsule synthesis protein CapA" evidence="3">
    <location>
        <begin position="154"/>
        <end position="397"/>
    </location>
</feature>
<keyword evidence="5" id="KW-1185">Reference proteome</keyword>
<dbReference type="GO" id="GO:0016787">
    <property type="term" value="F:hydrolase activity"/>
    <property type="evidence" value="ECO:0007669"/>
    <property type="project" value="UniProtKB-KW"/>
</dbReference>
<dbReference type="Gene3D" id="3.60.21.10">
    <property type="match status" value="1"/>
</dbReference>
<gene>
    <name evidence="4" type="ORF">WKV44_10075</name>
</gene>
<dbReference type="RefSeq" id="WP_420070337.1">
    <property type="nucleotide sequence ID" value="NZ_JBCHKQ010000006.1"/>
</dbReference>
<sequence length="456" mass="50882">MKQTIFLSFCVFYLLACCSAYKQDDADFATVNDVPIPQEIAKWVMAEEAYQGEIPDEKGLWKPIREILYAVPVSFTEGITANFTEEEAWKLAIPIEELTAPYVAARVEGKLPGEEDYKLKKLLWIGLKRNKEEYNPIAEKWFKKLGFETLRVVWLGFTGDISPSGEMGRLFDSDGGITKVLDGLAYSLAEFDFLAGNLEGAVTQSKKAYPKKYTFSVSEETLSGLSALGFDWLSISNNHSWDFYAEGFIETLEALRKYAIDTSGAGKNIKDAKRWAEYTLGNSKIRIIGVSAYLRENSGFDGKTLTMAGESKAGVIWTDSEAIEDAISPREGLDIVFIHGGLEYTDKPRSDWVKLYRSIIDRGADIVIASHPHVIQGAEAYNGGYIFYSLGNFLFPDDVDDIRAFMGFILKLGIYDNKVIAVDCIPFISDGISLSPAGEKIGKEIIKRFKTLSEEL</sequence>
<reference evidence="4 5" key="1">
    <citation type="submission" date="2024-03" db="EMBL/GenBank/DDBJ databases">
        <title>Ignisphaera cupida sp. nov., a hyperthermophilic hydrolytic archaeon from a hot spring of Kamchatka, and proposal of Ignisphaeraceae fam. nov.</title>
        <authorList>
            <person name="Podosokorskaya O.A."/>
            <person name="Elcheninov A.G."/>
            <person name="Maltseva A.I."/>
            <person name="Zayulina K.S."/>
            <person name="Novikov A."/>
            <person name="Merkel A.Y."/>
        </authorList>
    </citation>
    <scope>NUCLEOTIDE SEQUENCE [LARGE SCALE GENOMIC DNA]</scope>
    <source>
        <strain evidence="4 5">38H-sp</strain>
    </source>
</reference>
<dbReference type="InterPro" id="IPR019079">
    <property type="entry name" value="Capsule_synth_CapA"/>
</dbReference>
<dbReference type="PANTHER" id="PTHR33393">
    <property type="entry name" value="POLYGLUTAMINE SYNTHESIS ACCESSORY PROTEIN RV0574C-RELATED"/>
    <property type="match status" value="1"/>
</dbReference>
<dbReference type="SMART" id="SM00854">
    <property type="entry name" value="PGA_cap"/>
    <property type="match status" value="1"/>
</dbReference>
<comment type="caution">
    <text evidence="4">The sequence shown here is derived from an EMBL/GenBank/DDBJ whole genome shotgun (WGS) entry which is preliminary data.</text>
</comment>
<accession>A0ABU9UEJ7</accession>
<feature type="signal peptide" evidence="2">
    <location>
        <begin position="1"/>
        <end position="22"/>
    </location>
</feature>
<dbReference type="EMBL" id="JBCHKQ010000006">
    <property type="protein sequence ID" value="MEM5948886.1"/>
    <property type="molecule type" value="Genomic_DNA"/>
</dbReference>
<evidence type="ECO:0000256" key="1">
    <source>
        <dbReference type="ARBA" id="ARBA00005662"/>
    </source>
</evidence>
<protein>
    <submittedName>
        <fullName evidence="4">CapA family protein</fullName>
        <ecNumber evidence="4">3.1.-.-</ecNumber>
    </submittedName>
</protein>
<dbReference type="InterPro" id="IPR052169">
    <property type="entry name" value="CW_Biosynth-Accessory"/>
</dbReference>
<evidence type="ECO:0000259" key="3">
    <source>
        <dbReference type="SMART" id="SM00854"/>
    </source>
</evidence>
<dbReference type="Proteomes" id="UP001466331">
    <property type="component" value="Unassembled WGS sequence"/>
</dbReference>
<dbReference type="SUPFAM" id="SSF56300">
    <property type="entry name" value="Metallo-dependent phosphatases"/>
    <property type="match status" value="1"/>
</dbReference>
<organism evidence="4 5">
    <name type="scientific">Rarispira pelagica</name>
    <dbReference type="NCBI Taxonomy" id="3141764"/>
    <lineage>
        <taxon>Bacteria</taxon>
        <taxon>Pseudomonadati</taxon>
        <taxon>Spirochaetota</taxon>
        <taxon>Spirochaetia</taxon>
        <taxon>Winmispirales</taxon>
        <taxon>Winmispiraceae</taxon>
        <taxon>Rarispira</taxon>
    </lineage>
</organism>
<dbReference type="Pfam" id="PF09587">
    <property type="entry name" value="PGA_cap"/>
    <property type="match status" value="1"/>
</dbReference>
<dbReference type="InterPro" id="IPR029052">
    <property type="entry name" value="Metallo-depent_PP-like"/>
</dbReference>
<feature type="chain" id="PRO_5045177418" evidence="2">
    <location>
        <begin position="23"/>
        <end position="456"/>
    </location>
</feature>
<evidence type="ECO:0000313" key="4">
    <source>
        <dbReference type="EMBL" id="MEM5948886.1"/>
    </source>
</evidence>
<name>A0ABU9UEJ7_9SPIR</name>
<comment type="similarity">
    <text evidence="1">Belongs to the CapA family.</text>
</comment>
<keyword evidence="2" id="KW-0732">Signal</keyword>
<evidence type="ECO:0000313" key="5">
    <source>
        <dbReference type="Proteomes" id="UP001466331"/>
    </source>
</evidence>
<dbReference type="PANTHER" id="PTHR33393:SF13">
    <property type="entry name" value="PGA BIOSYNTHESIS PROTEIN CAPA"/>
    <property type="match status" value="1"/>
</dbReference>
<keyword evidence="4" id="KW-0378">Hydrolase</keyword>
<dbReference type="CDD" id="cd07381">
    <property type="entry name" value="MPP_CapA"/>
    <property type="match status" value="1"/>
</dbReference>
<evidence type="ECO:0000256" key="2">
    <source>
        <dbReference type="SAM" id="SignalP"/>
    </source>
</evidence>
<proteinExistence type="inferred from homology"/>
<dbReference type="EC" id="3.1.-.-" evidence="4"/>